<evidence type="ECO:0000313" key="2">
    <source>
        <dbReference type="Proteomes" id="UP001161325"/>
    </source>
</evidence>
<proteinExistence type="predicted"/>
<keyword evidence="2" id="KW-1185">Reference proteome</keyword>
<accession>A0AA37VCK1</accession>
<name>A0AA37VCK1_9BACT</name>
<protein>
    <submittedName>
        <fullName evidence="1">Uncharacterized protein</fullName>
    </submittedName>
</protein>
<dbReference type="RefSeq" id="WP_284352196.1">
    <property type="nucleotide sequence ID" value="NZ_BRXS01000007.1"/>
</dbReference>
<organism evidence="1 2">
    <name type="scientific">Roseisolibacter agri</name>
    <dbReference type="NCBI Taxonomy" id="2014610"/>
    <lineage>
        <taxon>Bacteria</taxon>
        <taxon>Pseudomonadati</taxon>
        <taxon>Gemmatimonadota</taxon>
        <taxon>Gemmatimonadia</taxon>
        <taxon>Gemmatimonadales</taxon>
        <taxon>Gemmatimonadaceae</taxon>
        <taxon>Roseisolibacter</taxon>
    </lineage>
</organism>
<dbReference type="AlphaFoldDB" id="A0AA37VCK1"/>
<comment type="caution">
    <text evidence="1">The sequence shown here is derived from an EMBL/GenBank/DDBJ whole genome shotgun (WGS) entry which is preliminary data.</text>
</comment>
<dbReference type="EMBL" id="BRXS01000007">
    <property type="protein sequence ID" value="GLC27763.1"/>
    <property type="molecule type" value="Genomic_DNA"/>
</dbReference>
<reference evidence="1" key="1">
    <citation type="submission" date="2022-08" db="EMBL/GenBank/DDBJ databases">
        <title>Draft genome sequencing of Roseisolibacter agri AW1220.</title>
        <authorList>
            <person name="Tobiishi Y."/>
            <person name="Tonouchi A."/>
        </authorList>
    </citation>
    <scope>NUCLEOTIDE SEQUENCE</scope>
    <source>
        <strain evidence="1">AW1220</strain>
    </source>
</reference>
<sequence>MPNHHPDSSVRRGQRVLSMVHELHKRGYQRLRVMPGMSPSGGYWRCNVTPASNILRTHGAMARDFTALTAHYTSGMENEYFGWQDARTDSARVLADKFVERFPEIAAAAVGRDWAYVGWYTEMLGIAEQGYLPVAYADWWDPLPPGILPTMPAYPRGLVMPPEGEAEQAVEA</sequence>
<gene>
    <name evidence="1" type="ORF">rosag_42760</name>
</gene>
<evidence type="ECO:0000313" key="1">
    <source>
        <dbReference type="EMBL" id="GLC27763.1"/>
    </source>
</evidence>
<dbReference type="Proteomes" id="UP001161325">
    <property type="component" value="Unassembled WGS sequence"/>
</dbReference>